<accession>A0ABN7R3M2</accession>
<dbReference type="Proteomes" id="UP000679725">
    <property type="component" value="Unassembled WGS sequence"/>
</dbReference>
<organism evidence="1 2">
    <name type="scientific">Dyadobacter linearis</name>
    <dbReference type="NCBI Taxonomy" id="2823330"/>
    <lineage>
        <taxon>Bacteria</taxon>
        <taxon>Pseudomonadati</taxon>
        <taxon>Bacteroidota</taxon>
        <taxon>Cytophagia</taxon>
        <taxon>Cytophagales</taxon>
        <taxon>Spirosomataceae</taxon>
        <taxon>Dyadobacter</taxon>
    </lineage>
</organism>
<proteinExistence type="predicted"/>
<reference evidence="1 2" key="1">
    <citation type="submission" date="2021-04" db="EMBL/GenBank/DDBJ databases">
        <authorList>
            <person name="Rodrigo-Torres L."/>
            <person name="Arahal R. D."/>
            <person name="Lucena T."/>
        </authorList>
    </citation>
    <scope>NUCLEOTIDE SEQUENCE [LARGE SCALE GENOMIC DNA]</scope>
    <source>
        <strain evidence="1 2">CECT 9623</strain>
    </source>
</reference>
<evidence type="ECO:0000313" key="1">
    <source>
        <dbReference type="EMBL" id="CAG5067944.1"/>
    </source>
</evidence>
<protein>
    <submittedName>
        <fullName evidence="1">Uncharacterized protein</fullName>
    </submittedName>
</protein>
<keyword evidence="2" id="KW-1185">Reference proteome</keyword>
<gene>
    <name evidence="1" type="ORF">DYBT9623_00672</name>
</gene>
<name>A0ABN7R3M2_9BACT</name>
<comment type="caution">
    <text evidence="1">The sequence shown here is derived from an EMBL/GenBank/DDBJ whole genome shotgun (WGS) entry which is preliminary data.</text>
</comment>
<sequence length="62" mass="7281">MKKLDVQQFLLSGALEYLNQITPVHSKFYGPCYLSAIDGAAYVVRFKYTDKWEIDTCVKWMR</sequence>
<dbReference type="EMBL" id="CAJRAU010000001">
    <property type="protein sequence ID" value="CAG5067944.1"/>
    <property type="molecule type" value="Genomic_DNA"/>
</dbReference>
<evidence type="ECO:0000313" key="2">
    <source>
        <dbReference type="Proteomes" id="UP000679725"/>
    </source>
</evidence>